<comment type="caution">
    <text evidence="1">The sequence shown here is derived from an EMBL/GenBank/DDBJ whole genome shotgun (WGS) entry which is preliminary data.</text>
</comment>
<dbReference type="Proteomes" id="UP000252204">
    <property type="component" value="Unassembled WGS sequence"/>
</dbReference>
<evidence type="ECO:0000313" key="2">
    <source>
        <dbReference type="Proteomes" id="UP000252204"/>
    </source>
</evidence>
<gene>
    <name evidence="1" type="ORF">DQ400_14960</name>
</gene>
<dbReference type="OrthoDB" id="8755366at2"/>
<reference evidence="2" key="1">
    <citation type="submission" date="2018-06" db="EMBL/GenBank/DDBJ databases">
        <title>Whole genome sequencing of four bacterial strains from South Shetland trench revealing bio-synthetic gene clusters.</title>
        <authorList>
            <person name="Abdel-Mageed W.M."/>
            <person name="Lehri B."/>
            <person name="Jarmusch S."/>
            <person name="Miranda K."/>
            <person name="Goodfellow M."/>
            <person name="Jaspars M."/>
            <person name="Karlyshev A.V."/>
        </authorList>
    </citation>
    <scope>NUCLEOTIDE SEQUENCE [LARGE SCALE GENOMIC DNA]</scope>
    <source>
        <strain evidence="2">SST4</strain>
    </source>
</reference>
<protein>
    <submittedName>
        <fullName evidence="1">Uncharacterized protein</fullName>
    </submittedName>
</protein>
<dbReference type="AlphaFoldDB" id="A0A365TKR8"/>
<keyword evidence="2" id="KW-1185">Reference proteome</keyword>
<organism evidence="1 2">
    <name type="scientific">Vreelandella sulfidaeris</name>
    <dbReference type="NCBI Taxonomy" id="115553"/>
    <lineage>
        <taxon>Bacteria</taxon>
        <taxon>Pseudomonadati</taxon>
        <taxon>Pseudomonadota</taxon>
        <taxon>Gammaproteobacteria</taxon>
        <taxon>Oceanospirillales</taxon>
        <taxon>Halomonadaceae</taxon>
        <taxon>Vreelandella</taxon>
    </lineage>
</organism>
<sequence>MQAILTQIEPWAGSRAAAWAWYQTYPIAALGGLTAEQLIARGKADEVTAYIAHIRQGGYA</sequence>
<proteinExistence type="predicted"/>
<accession>A0A365TKR8</accession>
<evidence type="ECO:0000313" key="1">
    <source>
        <dbReference type="EMBL" id="RBI66367.1"/>
    </source>
</evidence>
<name>A0A365TKR8_9GAMM</name>
<dbReference type="EMBL" id="QNTU01000010">
    <property type="protein sequence ID" value="RBI66367.1"/>
    <property type="molecule type" value="Genomic_DNA"/>
</dbReference>